<dbReference type="HOGENOM" id="CLU_048699_3_0_5"/>
<evidence type="ECO:0000256" key="3">
    <source>
        <dbReference type="ARBA" id="ARBA00022777"/>
    </source>
</evidence>
<dbReference type="GO" id="GO:0006754">
    <property type="term" value="P:ATP biosynthetic process"/>
    <property type="evidence" value="ECO:0007669"/>
    <property type="project" value="UniProtKB-KW"/>
</dbReference>
<dbReference type="Proteomes" id="UP000031368">
    <property type="component" value="Chromosome"/>
</dbReference>
<evidence type="ECO:0000256" key="6">
    <source>
        <dbReference type="RuleBase" id="RU369062"/>
    </source>
</evidence>
<dbReference type="NCBIfam" id="TIGR03707">
    <property type="entry name" value="PPK2_P_aer"/>
    <property type="match status" value="1"/>
</dbReference>
<dbReference type="Gene3D" id="3.40.50.300">
    <property type="entry name" value="P-loop containing nucleotide triphosphate hydrolases"/>
    <property type="match status" value="1"/>
</dbReference>
<dbReference type="PIRSF" id="PIRSF028756">
    <property type="entry name" value="PPK2_prd"/>
    <property type="match status" value="1"/>
</dbReference>
<keyword evidence="2 6" id="KW-0808">Transferase</keyword>
<comment type="catalytic activity">
    <reaction evidence="5">
        <text>[phosphate](n) + ATP = [phosphate](n+1) + ADP</text>
        <dbReference type="Rhea" id="RHEA:19573"/>
        <dbReference type="Rhea" id="RHEA-COMP:9859"/>
        <dbReference type="Rhea" id="RHEA-COMP:14280"/>
        <dbReference type="ChEBI" id="CHEBI:16838"/>
        <dbReference type="ChEBI" id="CHEBI:30616"/>
        <dbReference type="ChEBI" id="CHEBI:456216"/>
    </reaction>
    <physiologicalReaction direction="right-to-left" evidence="5">
        <dbReference type="Rhea" id="RHEA:19575"/>
    </physiologicalReaction>
</comment>
<dbReference type="InterPro" id="IPR022486">
    <property type="entry name" value="PPK2_PA0141"/>
</dbReference>
<evidence type="ECO:0000259" key="8">
    <source>
        <dbReference type="Pfam" id="PF03976"/>
    </source>
</evidence>
<dbReference type="PANTHER" id="PTHR34383">
    <property type="entry name" value="POLYPHOSPHATE:AMP PHOSPHOTRANSFERASE-RELATED"/>
    <property type="match status" value="1"/>
</dbReference>
<keyword evidence="4" id="KW-0066">ATP synthesis</keyword>
<dbReference type="InterPro" id="IPR022488">
    <property type="entry name" value="PPK2-related"/>
</dbReference>
<reference evidence="9 10" key="1">
    <citation type="submission" date="2013-11" db="EMBL/GenBank/DDBJ databases">
        <title>Complete genome sequence of Rhizobium gallicum bv. gallicum R602.</title>
        <authorList>
            <person name="Bustos P."/>
            <person name="Santamaria R.I."/>
            <person name="Lozano L."/>
            <person name="Acosta J.L."/>
            <person name="Ormeno-Orrillo E."/>
            <person name="Rogel M.A."/>
            <person name="Romero D."/>
            <person name="Cevallos M.A."/>
            <person name="Martinez-Romero E."/>
            <person name="Gonzalez V."/>
        </authorList>
    </citation>
    <scope>NUCLEOTIDE SEQUENCE [LARGE SCALE GENOMIC DNA]</scope>
    <source>
        <strain evidence="9 10">R602</strain>
    </source>
</reference>
<protein>
    <recommendedName>
        <fullName evidence="6">ADP/GDP-polyphosphate phosphotransferase</fullName>
        <ecNumber evidence="6">2.7.4.-</ecNumber>
    </recommendedName>
    <alternativeName>
        <fullName evidence="6">Polyphosphate kinase PPK2</fullName>
    </alternativeName>
</protein>
<comment type="similarity">
    <text evidence="1 6">Belongs to the polyphosphate kinase 2 (PPK2) family. Class I subfamily.</text>
</comment>
<sequence length="282" mass="33234">MEEAMDEVYEPQQETPTERKGKNKNRKSWSYNKEIKRLQVELAHLQAWVKKSGARIVIIFEGRDAAGKGGMIKRITEKVSPRVFRVVALPAPTDREKSQIFMQRYIAHLPAAGEVVIFDRSWYNRAGVDRVMGFTSEKKAQRFLELAPRFEAAIVESGVILLKYFLTVSEEEQDRRFKRRIDDPVRQWKLSPMDVESYQRWWDYTRAYDEMLRMTDSNHAPWWIVPSDDKERARVNCVSHILQSIPYQRVKFDAPDLGKRQKRPSHYIEDQSFRHVVPDTTS</sequence>
<dbReference type="EMBL" id="CP006877">
    <property type="protein sequence ID" value="AJD42506.1"/>
    <property type="molecule type" value="Genomic_DNA"/>
</dbReference>
<name>A0A0B4X5U3_9HYPH</name>
<dbReference type="InterPro" id="IPR027417">
    <property type="entry name" value="P-loop_NTPase"/>
</dbReference>
<dbReference type="InterPro" id="IPR016898">
    <property type="entry name" value="Polyphosphate_phosphotransfera"/>
</dbReference>
<gene>
    <name evidence="9" type="ORF">RGR602_CH03190</name>
</gene>
<dbReference type="EC" id="2.7.4.-" evidence="6"/>
<proteinExistence type="inferred from homology"/>
<dbReference type="KEGG" id="rga:RGR602_CH03190"/>
<dbReference type="SUPFAM" id="SSF52540">
    <property type="entry name" value="P-loop containing nucleoside triphosphate hydrolases"/>
    <property type="match status" value="1"/>
</dbReference>
<evidence type="ECO:0000256" key="1">
    <source>
        <dbReference type="ARBA" id="ARBA00009924"/>
    </source>
</evidence>
<keyword evidence="10" id="KW-1185">Reference proteome</keyword>
<comment type="function">
    <text evidence="6">Uses inorganic polyphosphate (polyP) as a donor to convert GDP to GTP or ADP to ATP.</text>
</comment>
<dbReference type="Pfam" id="PF03976">
    <property type="entry name" value="PPK2"/>
    <property type="match status" value="1"/>
</dbReference>
<evidence type="ECO:0000256" key="2">
    <source>
        <dbReference type="ARBA" id="ARBA00022679"/>
    </source>
</evidence>
<evidence type="ECO:0000313" key="10">
    <source>
        <dbReference type="Proteomes" id="UP000031368"/>
    </source>
</evidence>
<feature type="region of interest" description="Disordered" evidence="7">
    <location>
        <begin position="1"/>
        <end position="27"/>
    </location>
</feature>
<evidence type="ECO:0000256" key="7">
    <source>
        <dbReference type="SAM" id="MobiDB-lite"/>
    </source>
</evidence>
<organism evidence="9 10">
    <name type="scientific">Rhizobium gallicum bv. gallicum R602sp</name>
    <dbReference type="NCBI Taxonomy" id="1041138"/>
    <lineage>
        <taxon>Bacteria</taxon>
        <taxon>Pseudomonadati</taxon>
        <taxon>Pseudomonadota</taxon>
        <taxon>Alphaproteobacteria</taxon>
        <taxon>Hyphomicrobiales</taxon>
        <taxon>Rhizobiaceae</taxon>
        <taxon>Rhizobium/Agrobacterium group</taxon>
        <taxon>Rhizobium</taxon>
    </lineage>
</organism>
<dbReference type="PANTHER" id="PTHR34383:SF1">
    <property type="entry name" value="ADP-POLYPHOSPHATE PHOSPHOTRANSFERASE"/>
    <property type="match status" value="1"/>
</dbReference>
<keyword evidence="3 6" id="KW-0418">Kinase</keyword>
<feature type="domain" description="Polyphosphate kinase-2-related" evidence="8">
    <location>
        <begin position="29"/>
        <end position="251"/>
    </location>
</feature>
<dbReference type="GO" id="GO:0008976">
    <property type="term" value="F:polyphosphate kinase activity"/>
    <property type="evidence" value="ECO:0007669"/>
    <property type="project" value="UniProtKB-UniRule"/>
</dbReference>
<evidence type="ECO:0000313" key="9">
    <source>
        <dbReference type="EMBL" id="AJD42506.1"/>
    </source>
</evidence>
<accession>A0A0B4X5U3</accession>
<dbReference type="AlphaFoldDB" id="A0A0B4X5U3"/>
<evidence type="ECO:0000256" key="4">
    <source>
        <dbReference type="ARBA" id="ARBA00023310"/>
    </source>
</evidence>
<comment type="subunit">
    <text evidence="6">Homotetramer.</text>
</comment>
<evidence type="ECO:0000256" key="5">
    <source>
        <dbReference type="ARBA" id="ARBA00024500"/>
    </source>
</evidence>